<organism evidence="2 3">
    <name type="scientific">Turnera subulata</name>
    <dbReference type="NCBI Taxonomy" id="218843"/>
    <lineage>
        <taxon>Eukaryota</taxon>
        <taxon>Viridiplantae</taxon>
        <taxon>Streptophyta</taxon>
        <taxon>Embryophyta</taxon>
        <taxon>Tracheophyta</taxon>
        <taxon>Spermatophyta</taxon>
        <taxon>Magnoliopsida</taxon>
        <taxon>eudicotyledons</taxon>
        <taxon>Gunneridae</taxon>
        <taxon>Pentapetalae</taxon>
        <taxon>rosids</taxon>
        <taxon>fabids</taxon>
        <taxon>Malpighiales</taxon>
        <taxon>Passifloraceae</taxon>
        <taxon>Turnera</taxon>
    </lineage>
</organism>
<reference evidence="2" key="1">
    <citation type="submission" date="2022-02" db="EMBL/GenBank/DDBJ databases">
        <authorList>
            <person name="Henning P.M."/>
            <person name="McCubbin A.G."/>
            <person name="Shore J.S."/>
        </authorList>
    </citation>
    <scope>NUCLEOTIDE SEQUENCE</scope>
    <source>
        <strain evidence="2">F60SS</strain>
        <tissue evidence="2">Leaves</tissue>
    </source>
</reference>
<feature type="domain" description="Agenet" evidence="1">
    <location>
        <begin position="75"/>
        <end position="131"/>
    </location>
</feature>
<name>A0A9Q0JQ78_9ROSI</name>
<feature type="domain" description="Agenet" evidence="1">
    <location>
        <begin position="2"/>
        <end position="71"/>
    </location>
</feature>
<dbReference type="PANTHER" id="PTHR31917:SF148">
    <property type="entry name" value="DUF724 DOMAIN-CONTAINING PROTEIN 2"/>
    <property type="match status" value="1"/>
</dbReference>
<dbReference type="CDD" id="cd20406">
    <property type="entry name" value="Tudor_Agenet_AtDUF_rpt2_4"/>
    <property type="match status" value="1"/>
</dbReference>
<dbReference type="OrthoDB" id="938602at2759"/>
<dbReference type="Pfam" id="PF05641">
    <property type="entry name" value="Agenet"/>
    <property type="match status" value="1"/>
</dbReference>
<dbReference type="InterPro" id="IPR014002">
    <property type="entry name" value="Agenet_dom_plant"/>
</dbReference>
<dbReference type="SMART" id="SM00743">
    <property type="entry name" value="Agenet"/>
    <property type="match status" value="2"/>
</dbReference>
<dbReference type="InterPro" id="IPR008395">
    <property type="entry name" value="Agenet-like_dom"/>
</dbReference>
<evidence type="ECO:0000313" key="3">
    <source>
        <dbReference type="Proteomes" id="UP001141552"/>
    </source>
</evidence>
<reference evidence="2" key="2">
    <citation type="journal article" date="2023" name="Plants (Basel)">
        <title>Annotation of the Turnera subulata (Passifloraceae) Draft Genome Reveals the S-Locus Evolved after the Divergence of Turneroideae from Passifloroideae in a Stepwise Manner.</title>
        <authorList>
            <person name="Henning P.M."/>
            <person name="Roalson E.H."/>
            <person name="Mir W."/>
            <person name="McCubbin A.G."/>
            <person name="Shore J.S."/>
        </authorList>
    </citation>
    <scope>NUCLEOTIDE SEQUENCE</scope>
    <source>
        <strain evidence="2">F60SS</strain>
    </source>
</reference>
<dbReference type="PANTHER" id="PTHR31917">
    <property type="entry name" value="AGENET DOMAIN-CONTAINING PROTEIN-RELATED"/>
    <property type="match status" value="1"/>
</dbReference>
<dbReference type="Gene3D" id="2.30.30.140">
    <property type="match status" value="1"/>
</dbReference>
<sequence>MASFKKGDQVEVCSKQEGFLGSYYSATVVNQLGPKAYAVEYETLVEEEDESVPLVEVAAADELRPTPPRLRLGGSGFCLDDKVDVFANDGWWVGQITEKRGSTTYFVYFASTGEEIPYNGSLLRAHLDWVDGRWVSSKRRD</sequence>
<evidence type="ECO:0000259" key="1">
    <source>
        <dbReference type="SMART" id="SM00743"/>
    </source>
</evidence>
<dbReference type="CDD" id="cd20405">
    <property type="entry name" value="Tudor_Agenet_AtDUF_rpt1_3"/>
    <property type="match status" value="1"/>
</dbReference>
<dbReference type="Proteomes" id="UP001141552">
    <property type="component" value="Unassembled WGS sequence"/>
</dbReference>
<evidence type="ECO:0000313" key="2">
    <source>
        <dbReference type="EMBL" id="KAJ4851221.1"/>
    </source>
</evidence>
<dbReference type="AlphaFoldDB" id="A0A9Q0JQ78"/>
<protein>
    <recommendedName>
        <fullName evidence="1">Agenet domain-containing protein</fullName>
    </recommendedName>
</protein>
<accession>A0A9Q0JQ78</accession>
<comment type="caution">
    <text evidence="2">The sequence shown here is derived from an EMBL/GenBank/DDBJ whole genome shotgun (WGS) entry which is preliminary data.</text>
</comment>
<proteinExistence type="predicted"/>
<gene>
    <name evidence="2" type="ORF">Tsubulata_041927</name>
</gene>
<keyword evidence="3" id="KW-1185">Reference proteome</keyword>
<dbReference type="EMBL" id="JAKUCV010000107">
    <property type="protein sequence ID" value="KAJ4851221.1"/>
    <property type="molecule type" value="Genomic_DNA"/>
</dbReference>